<gene>
    <name evidence="2" type="ORF">RS130_01140</name>
</gene>
<name>A0ABU3SRT6_9ALTE</name>
<dbReference type="Pfam" id="PF12048">
    <property type="entry name" value="DUF3530"/>
    <property type="match status" value="1"/>
</dbReference>
<dbReference type="InterPro" id="IPR022529">
    <property type="entry name" value="DUF3530"/>
</dbReference>
<feature type="compositionally biased region" description="Basic and acidic residues" evidence="1">
    <location>
        <begin position="125"/>
        <end position="134"/>
    </location>
</feature>
<keyword evidence="3" id="KW-1185">Reference proteome</keyword>
<feature type="region of interest" description="Disordered" evidence="1">
    <location>
        <begin position="90"/>
        <end position="145"/>
    </location>
</feature>
<sequence>MLRQLDIQRDLFPDEYKSVEIEGRQYFYVINEKTTPLTRGIAVLIADSGVSMLSQQGLAPLSHRLNTFGWTTILLSAPDTAFTAANMAAPAQEGAAEIPQTEPTNPAPDDADTDAVTNTEADLASDDKLTDKRTIPPPHSKTAESDIDAIIFEQHQQDLISLLKVAEGQVDAYPGFYLVIGQGTSAAWLAKIFAEAKSKTPDALIAISAFWPDRTYNQLLPTLMSATSLPVLDIYSASDNEWVLSTANTRQTTATTALKLHYRQRQLLGSPRSQQKADYLAKEVHGWLSNMGW</sequence>
<evidence type="ECO:0000313" key="2">
    <source>
        <dbReference type="EMBL" id="MDU0352702.1"/>
    </source>
</evidence>
<evidence type="ECO:0000256" key="1">
    <source>
        <dbReference type="SAM" id="MobiDB-lite"/>
    </source>
</evidence>
<comment type="caution">
    <text evidence="2">The sequence shown here is derived from an EMBL/GenBank/DDBJ whole genome shotgun (WGS) entry which is preliminary data.</text>
</comment>
<protein>
    <submittedName>
        <fullName evidence="2">DUF3530 family protein</fullName>
    </submittedName>
</protein>
<proteinExistence type="predicted"/>
<evidence type="ECO:0000313" key="3">
    <source>
        <dbReference type="Proteomes" id="UP001247805"/>
    </source>
</evidence>
<accession>A0ABU3SRT6</accession>
<dbReference type="Proteomes" id="UP001247805">
    <property type="component" value="Unassembled WGS sequence"/>
</dbReference>
<dbReference type="RefSeq" id="WP_316024413.1">
    <property type="nucleotide sequence ID" value="NZ_JAWDIO010000002.1"/>
</dbReference>
<reference evidence="2 3" key="1">
    <citation type="submission" date="2023-10" db="EMBL/GenBank/DDBJ databases">
        <title>Glaciecola aquimarina strain GGW-M5 nov., isolated from a coastal seawater.</title>
        <authorList>
            <person name="Bayburt H."/>
            <person name="Kim J.M."/>
            <person name="Choi B.J."/>
            <person name="Jeon C.O."/>
        </authorList>
    </citation>
    <scope>NUCLEOTIDE SEQUENCE [LARGE SCALE GENOMIC DNA]</scope>
    <source>
        <strain evidence="2 3">KCTC 32108</strain>
    </source>
</reference>
<feature type="compositionally biased region" description="Low complexity" evidence="1">
    <location>
        <begin position="101"/>
        <end position="122"/>
    </location>
</feature>
<dbReference type="EMBL" id="JAWDIO010000002">
    <property type="protein sequence ID" value="MDU0352702.1"/>
    <property type="molecule type" value="Genomic_DNA"/>
</dbReference>
<organism evidence="2 3">
    <name type="scientific">Paraglaciecola aquimarina</name>
    <dbReference type="NCBI Taxonomy" id="1235557"/>
    <lineage>
        <taxon>Bacteria</taxon>
        <taxon>Pseudomonadati</taxon>
        <taxon>Pseudomonadota</taxon>
        <taxon>Gammaproteobacteria</taxon>
        <taxon>Alteromonadales</taxon>
        <taxon>Alteromonadaceae</taxon>
        <taxon>Paraglaciecola</taxon>
    </lineage>
</organism>